<comment type="caution">
    <text evidence="2">The sequence shown here is derived from an EMBL/GenBank/DDBJ whole genome shotgun (WGS) entry which is preliminary data.</text>
</comment>
<dbReference type="Gene3D" id="1.10.10.60">
    <property type="entry name" value="Homeodomain-like"/>
    <property type="match status" value="1"/>
</dbReference>
<protein>
    <recommendedName>
        <fullName evidence="1">DNA binding HTH domain-containing protein</fullName>
    </recommendedName>
</protein>
<organism evidence="2 3">
    <name type="scientific">Vibrio ishigakensis</name>
    <dbReference type="NCBI Taxonomy" id="1481914"/>
    <lineage>
        <taxon>Bacteria</taxon>
        <taxon>Pseudomonadati</taxon>
        <taxon>Pseudomonadota</taxon>
        <taxon>Gammaproteobacteria</taxon>
        <taxon>Vibrionales</taxon>
        <taxon>Vibrionaceae</taxon>
        <taxon>Vibrio</taxon>
    </lineage>
</organism>
<dbReference type="InterPro" id="IPR002197">
    <property type="entry name" value="HTH_Fis"/>
</dbReference>
<feature type="domain" description="DNA binding HTH" evidence="1">
    <location>
        <begin position="2"/>
        <end position="39"/>
    </location>
</feature>
<dbReference type="GO" id="GO:0043565">
    <property type="term" value="F:sequence-specific DNA binding"/>
    <property type="evidence" value="ECO:0007669"/>
    <property type="project" value="InterPro"/>
</dbReference>
<name>A0A0B8QDB7_9VIBR</name>
<accession>A0A0B8QDB7</accession>
<reference evidence="2 3" key="2">
    <citation type="submission" date="2015-01" db="EMBL/GenBank/DDBJ databases">
        <authorList>
            <consortium name="NBRP consortium"/>
            <person name="Sawabe T."/>
            <person name="Meirelles P."/>
            <person name="Feng G."/>
            <person name="Sayaka M."/>
            <person name="Hattori M."/>
            <person name="Ohkuma M."/>
        </authorList>
    </citation>
    <scope>NUCLEOTIDE SEQUENCE [LARGE SCALE GENOMIC DNA]</scope>
    <source>
        <strain evidence="3">JCM 19241</strain>
    </source>
</reference>
<dbReference type="AlphaFoldDB" id="A0A0B8QDB7"/>
<dbReference type="InterPro" id="IPR009057">
    <property type="entry name" value="Homeodomain-like_sf"/>
</dbReference>
<dbReference type="SUPFAM" id="SSF46689">
    <property type="entry name" value="Homeodomain-like"/>
    <property type="match status" value="1"/>
</dbReference>
<evidence type="ECO:0000259" key="1">
    <source>
        <dbReference type="Pfam" id="PF02954"/>
    </source>
</evidence>
<sequence length="44" mass="5002">MIERRVIERAIKLCDGSIPAAANKLDVSASTIYRKIERWEKGRG</sequence>
<gene>
    <name evidence="2" type="ORF">JCM19241_4339</name>
</gene>
<dbReference type="STRING" id="1481914.JCM19241_4339"/>
<dbReference type="Proteomes" id="UP000031666">
    <property type="component" value="Unassembled WGS sequence"/>
</dbReference>
<reference evidence="2 3" key="1">
    <citation type="submission" date="2015-01" db="EMBL/GenBank/DDBJ databases">
        <title>Vibrio sp. C94 JCM 19241 whole genome shotgun sequence.</title>
        <authorList>
            <person name="Sawabe T."/>
            <person name="Meirelles P."/>
            <person name="Feng G."/>
            <person name="Sayaka M."/>
            <person name="Hattori M."/>
            <person name="Ohkuma M."/>
        </authorList>
    </citation>
    <scope>NUCLEOTIDE SEQUENCE [LARGE SCALE GENOMIC DNA]</scope>
    <source>
        <strain evidence="3">JCM 19241</strain>
    </source>
</reference>
<dbReference type="Pfam" id="PF02954">
    <property type="entry name" value="HTH_8"/>
    <property type="match status" value="1"/>
</dbReference>
<proteinExistence type="predicted"/>
<evidence type="ECO:0000313" key="2">
    <source>
        <dbReference type="EMBL" id="GAM77675.1"/>
    </source>
</evidence>
<dbReference type="EMBL" id="BBSC01000010">
    <property type="protein sequence ID" value="GAM77675.1"/>
    <property type="molecule type" value="Genomic_DNA"/>
</dbReference>
<evidence type="ECO:0000313" key="3">
    <source>
        <dbReference type="Proteomes" id="UP000031666"/>
    </source>
</evidence>